<name>A0A9X3LW37_9CORY</name>
<evidence type="ECO:0000256" key="1">
    <source>
        <dbReference type="SAM" id="MobiDB-lite"/>
    </source>
</evidence>
<feature type="compositionally biased region" description="Pro residues" evidence="1">
    <location>
        <begin position="1"/>
        <end position="11"/>
    </location>
</feature>
<evidence type="ECO:0000313" key="3">
    <source>
        <dbReference type="EMBL" id="MCZ9294899.1"/>
    </source>
</evidence>
<proteinExistence type="predicted"/>
<keyword evidence="2" id="KW-0472">Membrane</keyword>
<feature type="compositionally biased region" description="Low complexity" evidence="1">
    <location>
        <begin position="12"/>
        <end position="24"/>
    </location>
</feature>
<keyword evidence="4" id="KW-1185">Reference proteome</keyword>
<organism evidence="3 4">
    <name type="scientific">Corynebacterium meitnerae</name>
    <dbReference type="NCBI Taxonomy" id="2913498"/>
    <lineage>
        <taxon>Bacteria</taxon>
        <taxon>Bacillati</taxon>
        <taxon>Actinomycetota</taxon>
        <taxon>Actinomycetes</taxon>
        <taxon>Mycobacteriales</taxon>
        <taxon>Corynebacteriaceae</taxon>
        <taxon>Corynebacterium</taxon>
    </lineage>
</organism>
<reference evidence="3" key="1">
    <citation type="submission" date="2022-02" db="EMBL/GenBank/DDBJ databases">
        <title>Corynebacterium sp. from urogenital microbiome.</title>
        <authorList>
            <person name="Cappelli E.A."/>
            <person name="Ribeiro T.G."/>
            <person name="Peixe L."/>
        </authorList>
    </citation>
    <scope>NUCLEOTIDE SEQUENCE</scope>
    <source>
        <strain evidence="3">C8Ua_172</strain>
    </source>
</reference>
<feature type="transmembrane region" description="Helical" evidence="2">
    <location>
        <begin position="39"/>
        <end position="61"/>
    </location>
</feature>
<keyword evidence="2" id="KW-1133">Transmembrane helix</keyword>
<evidence type="ECO:0000313" key="4">
    <source>
        <dbReference type="Proteomes" id="UP001146468"/>
    </source>
</evidence>
<dbReference type="EMBL" id="JAKMUS010000024">
    <property type="protein sequence ID" value="MCZ9294899.1"/>
    <property type="molecule type" value="Genomic_DNA"/>
</dbReference>
<dbReference type="Proteomes" id="UP001146468">
    <property type="component" value="Unassembled WGS sequence"/>
</dbReference>
<accession>A0A9X3LW37</accession>
<dbReference type="AlphaFoldDB" id="A0A9X3LW37"/>
<sequence>MSTPNPNPNPYGQPAGQWQQYQQPYQPPYEQPKKNQRPLIIAIVVALIAVIAVFAGLFAFIGGGDGGKVAKPKDVDKAFSHEMLRSCDLGDDFYSAAGWKDMTLQEDEDCEAFYETEEGDIRVELQVRAADNMSHGKPAPDGIVGWRQIVNTDGYENKCSMVSETPELEVVELWAPGPCELLHSMAIQLNNLVAQYRGEESDLAYMDPAPQKLSVASEMYATVADKAEPLGKTQAFESPDVLGSELTIKDVTLTPGDGDKYEVCFEGNLNTGEMKRKYQDFRAPRISLVAPQSPALNLIDPHPSKVEEKADLPFNGCETVGIPYRDADLLIVSSSWHSGGYYLDKAWAFNMKDATD</sequence>
<feature type="region of interest" description="Disordered" evidence="1">
    <location>
        <begin position="1"/>
        <end position="32"/>
    </location>
</feature>
<comment type="caution">
    <text evidence="3">The sequence shown here is derived from an EMBL/GenBank/DDBJ whole genome shotgun (WGS) entry which is preliminary data.</text>
</comment>
<dbReference type="RefSeq" id="WP_269966317.1">
    <property type="nucleotide sequence ID" value="NZ_JAKMUS010000024.1"/>
</dbReference>
<evidence type="ECO:0000256" key="2">
    <source>
        <dbReference type="SAM" id="Phobius"/>
    </source>
</evidence>
<keyword evidence="2" id="KW-0812">Transmembrane</keyword>
<gene>
    <name evidence="3" type="ORF">L8U60_10445</name>
</gene>
<protein>
    <submittedName>
        <fullName evidence="3">Uncharacterized protein</fullName>
    </submittedName>
</protein>